<keyword evidence="3" id="KW-1185">Reference proteome</keyword>
<dbReference type="InterPro" id="IPR029063">
    <property type="entry name" value="SAM-dependent_MTases_sf"/>
</dbReference>
<dbReference type="PANTHER" id="PTHR43317">
    <property type="entry name" value="THERMOSPERMINE SYNTHASE ACAULIS5"/>
    <property type="match status" value="1"/>
</dbReference>
<dbReference type="RefSeq" id="WP_310537357.1">
    <property type="nucleotide sequence ID" value="NZ_BAAAOC010000021.1"/>
</dbReference>
<dbReference type="Proteomes" id="UP001260872">
    <property type="component" value="Unassembled WGS sequence"/>
</dbReference>
<evidence type="ECO:0000313" key="3">
    <source>
        <dbReference type="Proteomes" id="UP001260872"/>
    </source>
</evidence>
<comment type="caution">
    <text evidence="2">The sequence shown here is derived from an EMBL/GenBank/DDBJ whole genome shotgun (WGS) entry which is preliminary data.</text>
</comment>
<evidence type="ECO:0000256" key="1">
    <source>
        <dbReference type="ARBA" id="ARBA00023115"/>
    </source>
</evidence>
<gene>
    <name evidence="2" type="ORF">RH857_07510</name>
</gene>
<dbReference type="EMBL" id="JAVKGT010000016">
    <property type="protein sequence ID" value="MDR5711978.1"/>
    <property type="molecule type" value="Genomic_DNA"/>
</dbReference>
<keyword evidence="1" id="KW-0620">Polyamine biosynthesis</keyword>
<sequence>MSSLPELPRRTRLSWSGMTAELTRDTLTETGVVLTTGTPEAGMAEQSHVEIADPGFLLHDYLRRMRSVLTALRSSAAADSRAAPGWPESVLHLGAGALTLPRWFQWWRPSVRQTVVDIEPELVEFVLEHLPMQPHPRNVVADAAEVLAPGGALSQERFDVVVVDLFNSSQAPASLTSREFFAHVLSAVSPEGVMMVNFGDDADMGFARGITRTMLAAAEEASARNSHAHHDGRPTTLVSAPGSVLAAREEGNLVFAFSRRGFTEQQLQMMWAAGPHPGEVLSGEELHAWAG</sequence>
<dbReference type="Gene3D" id="3.40.50.150">
    <property type="entry name" value="Vaccinia Virus protein VP39"/>
    <property type="match status" value="1"/>
</dbReference>
<reference evidence="3" key="1">
    <citation type="submission" date="2023-07" db="EMBL/GenBank/DDBJ databases">
        <title>Description of three actinobacteria isolated from air of manufacturing shop in a pharmaceutical factory.</title>
        <authorList>
            <person name="Zhang D.-F."/>
        </authorList>
    </citation>
    <scope>NUCLEOTIDE SEQUENCE [LARGE SCALE GENOMIC DNA]</scope>
    <source>
        <strain evidence="3">CCTCC AB 207010</strain>
    </source>
</reference>
<accession>A0ABU1FUV7</accession>
<dbReference type="SUPFAM" id="SSF53335">
    <property type="entry name" value="S-adenosyl-L-methionine-dependent methyltransferases"/>
    <property type="match status" value="1"/>
</dbReference>
<dbReference type="NCBIfam" id="NF037959">
    <property type="entry name" value="MFS_SpdSyn"/>
    <property type="match status" value="1"/>
</dbReference>
<name>A0ABU1FUV7_9MICC</name>
<organism evidence="2 3">
    <name type="scientific">Nesterenkonia flava</name>
    <dbReference type="NCBI Taxonomy" id="469799"/>
    <lineage>
        <taxon>Bacteria</taxon>
        <taxon>Bacillati</taxon>
        <taxon>Actinomycetota</taxon>
        <taxon>Actinomycetes</taxon>
        <taxon>Micrococcales</taxon>
        <taxon>Micrococcaceae</taxon>
        <taxon>Nesterenkonia</taxon>
    </lineage>
</organism>
<evidence type="ECO:0000313" key="2">
    <source>
        <dbReference type="EMBL" id="MDR5711978.1"/>
    </source>
</evidence>
<dbReference type="PANTHER" id="PTHR43317:SF1">
    <property type="entry name" value="THERMOSPERMINE SYNTHASE ACAULIS5"/>
    <property type="match status" value="1"/>
</dbReference>
<protein>
    <submittedName>
        <fullName evidence="2">Fused MFS/spermidine synthase</fullName>
    </submittedName>
</protein>
<proteinExistence type="predicted"/>